<dbReference type="GO" id="GO:0005524">
    <property type="term" value="F:ATP binding"/>
    <property type="evidence" value="ECO:0007669"/>
    <property type="project" value="UniProtKB-KW"/>
</dbReference>
<dbReference type="InterPro" id="IPR011990">
    <property type="entry name" value="TPR-like_helical_dom_sf"/>
</dbReference>
<keyword evidence="5 10" id="KW-0547">Nucleotide-binding</keyword>
<dbReference type="Pfam" id="PF23593">
    <property type="entry name" value="HEAT_ATR"/>
    <property type="match status" value="1"/>
</dbReference>
<dbReference type="InterPro" id="IPR000403">
    <property type="entry name" value="PI3/4_kinase_cat_dom"/>
</dbReference>
<evidence type="ECO:0000256" key="9">
    <source>
        <dbReference type="ARBA" id="ARBA00048679"/>
    </source>
</evidence>
<dbReference type="EC" id="2.7.11.1" evidence="10"/>
<evidence type="ECO:0000313" key="14">
    <source>
        <dbReference type="EMBL" id="GMR47395.1"/>
    </source>
</evidence>
<dbReference type="Gene3D" id="3.30.1010.10">
    <property type="entry name" value="Phosphatidylinositol 3-kinase Catalytic Subunit, Chain A, domain 4"/>
    <property type="match status" value="1"/>
</dbReference>
<dbReference type="InterPro" id="IPR018936">
    <property type="entry name" value="PI3/4_kinase_CS"/>
</dbReference>
<evidence type="ECO:0000259" key="12">
    <source>
        <dbReference type="PROSITE" id="PS51189"/>
    </source>
</evidence>
<dbReference type="GO" id="GO:0005737">
    <property type="term" value="C:cytoplasm"/>
    <property type="evidence" value="ECO:0007669"/>
    <property type="project" value="TreeGrafter"/>
</dbReference>
<evidence type="ECO:0000256" key="3">
    <source>
        <dbReference type="ARBA" id="ARBA00022679"/>
    </source>
</evidence>
<protein>
    <recommendedName>
        <fullName evidence="10">Serine/threonine-protein kinase TOR</fullName>
        <ecNumber evidence="10">2.7.11.1</ecNumber>
    </recommendedName>
</protein>
<dbReference type="PROSITE" id="PS00915">
    <property type="entry name" value="PI3_4_KINASE_1"/>
    <property type="match status" value="1"/>
</dbReference>
<dbReference type="GO" id="GO:0005634">
    <property type="term" value="C:nucleus"/>
    <property type="evidence" value="ECO:0007669"/>
    <property type="project" value="TreeGrafter"/>
</dbReference>
<dbReference type="InterPro" id="IPR057564">
    <property type="entry name" value="HEAT_ATR"/>
</dbReference>
<evidence type="ECO:0000313" key="15">
    <source>
        <dbReference type="Proteomes" id="UP001328107"/>
    </source>
</evidence>
<dbReference type="InterPro" id="IPR014009">
    <property type="entry name" value="PIK_FAT"/>
</dbReference>
<feature type="domain" description="FAT" evidence="12">
    <location>
        <begin position="1378"/>
        <end position="1989"/>
    </location>
</feature>
<comment type="catalytic activity">
    <reaction evidence="8 10">
        <text>L-threonyl-[protein] + ATP = O-phospho-L-threonyl-[protein] + ADP + H(+)</text>
        <dbReference type="Rhea" id="RHEA:46608"/>
        <dbReference type="Rhea" id="RHEA-COMP:11060"/>
        <dbReference type="Rhea" id="RHEA-COMP:11605"/>
        <dbReference type="ChEBI" id="CHEBI:15378"/>
        <dbReference type="ChEBI" id="CHEBI:30013"/>
        <dbReference type="ChEBI" id="CHEBI:30616"/>
        <dbReference type="ChEBI" id="CHEBI:61977"/>
        <dbReference type="ChEBI" id="CHEBI:456216"/>
        <dbReference type="EC" id="2.7.11.1"/>
    </reaction>
</comment>
<gene>
    <name evidence="14" type="ORF">PMAYCL1PPCAC_17590</name>
</gene>
<evidence type="ECO:0000256" key="5">
    <source>
        <dbReference type="ARBA" id="ARBA00022741"/>
    </source>
</evidence>
<dbReference type="FunFam" id="3.30.1010.10:FF:000006">
    <property type="entry name" value="Serine/threonine-protein kinase TOR"/>
    <property type="match status" value="1"/>
</dbReference>
<keyword evidence="6 10" id="KW-0418">Kinase</keyword>
<keyword evidence="2 10" id="KW-0723">Serine/threonine-protein kinase</keyword>
<comment type="catalytic activity">
    <reaction evidence="9">
        <text>L-seryl-[protein] + ATP = O-phospho-L-seryl-[protein] + ADP + H(+)</text>
        <dbReference type="Rhea" id="RHEA:17989"/>
        <dbReference type="Rhea" id="RHEA-COMP:9863"/>
        <dbReference type="Rhea" id="RHEA-COMP:11604"/>
        <dbReference type="ChEBI" id="CHEBI:15378"/>
        <dbReference type="ChEBI" id="CHEBI:29999"/>
        <dbReference type="ChEBI" id="CHEBI:30616"/>
        <dbReference type="ChEBI" id="CHEBI:83421"/>
        <dbReference type="ChEBI" id="CHEBI:456216"/>
        <dbReference type="EC" id="2.7.11.1"/>
    </reaction>
</comment>
<dbReference type="SUPFAM" id="SSF48452">
    <property type="entry name" value="TPR-like"/>
    <property type="match status" value="1"/>
</dbReference>
<feature type="domain" description="PI3K/PI4K catalytic" evidence="11">
    <location>
        <begin position="2168"/>
        <end position="2486"/>
    </location>
</feature>
<dbReference type="CDD" id="cd05169">
    <property type="entry name" value="PIKKc_TOR"/>
    <property type="match status" value="1"/>
</dbReference>
<evidence type="ECO:0000256" key="1">
    <source>
        <dbReference type="ARBA" id="ARBA00011031"/>
    </source>
</evidence>
<dbReference type="GO" id="GO:0031932">
    <property type="term" value="C:TORC2 complex"/>
    <property type="evidence" value="ECO:0007669"/>
    <property type="project" value="TreeGrafter"/>
</dbReference>
<comment type="similarity">
    <text evidence="1 10">Belongs to the PI3/PI4-kinase family.</text>
</comment>
<dbReference type="PROSITE" id="PS50290">
    <property type="entry name" value="PI3_4_KINASE_3"/>
    <property type="match status" value="1"/>
</dbReference>
<keyword evidence="3 10" id="KW-0808">Transferase</keyword>
<dbReference type="PANTHER" id="PTHR11139:SF9">
    <property type="entry name" value="SERINE_THREONINE-PROTEIN KINASE MTOR"/>
    <property type="match status" value="1"/>
</dbReference>
<dbReference type="Gene3D" id="1.25.10.10">
    <property type="entry name" value="Leucine-rich Repeat Variant"/>
    <property type="match status" value="3"/>
</dbReference>
<evidence type="ECO:0000256" key="7">
    <source>
        <dbReference type="ARBA" id="ARBA00022840"/>
    </source>
</evidence>
<evidence type="ECO:0000259" key="11">
    <source>
        <dbReference type="PROSITE" id="PS50290"/>
    </source>
</evidence>
<dbReference type="GO" id="GO:0045727">
    <property type="term" value="P:positive regulation of translation"/>
    <property type="evidence" value="ECO:0007669"/>
    <property type="project" value="UniProtKB-ARBA"/>
</dbReference>
<dbReference type="InterPro" id="IPR003152">
    <property type="entry name" value="FATC_dom"/>
</dbReference>
<dbReference type="GO" id="GO:0044877">
    <property type="term" value="F:protein-containing complex binding"/>
    <property type="evidence" value="ECO:0007669"/>
    <property type="project" value="InterPro"/>
</dbReference>
<dbReference type="InterPro" id="IPR036738">
    <property type="entry name" value="FRB_sf"/>
</dbReference>
<evidence type="ECO:0000259" key="13">
    <source>
        <dbReference type="PROSITE" id="PS51190"/>
    </source>
</evidence>
<dbReference type="SUPFAM" id="SSF47212">
    <property type="entry name" value="FKBP12-rapamycin-binding domain of FKBP-rapamycin-associated protein (FRAP)"/>
    <property type="match status" value="1"/>
</dbReference>
<sequence>MIGQLAQRKVSEAASVVERCRDGTGKGVAGFYTRLIIERKGEERYRVAESLYKYLSGEFRDESVEFQLEFINYIDSKPDSSDQNFLYDLMNPKDPKTVDAEGNREAATILIVLLAEPILTTEGGGGRVVRFAHYLLKVLLTMEERGMEMAARGLAFLIQVSKTNAAELVEKCLDQSLEWAEEEINEKSEQRRLASAILLRELALFTSTAFFLRANNFFRTIFRVIRFPKPNVRMAAANALHAALGVTSQREAKQKSEWYKKCYQEALATLVETGDGLGKDERCHCMLLVFNELLRIADAQTEKARISALGHATERVREEITVGGSPLEFLQAERFLTTVESRTAKSLVSENVKMIYDKAMEARHCRQHDCVLTLIEVLPRLANWLSNAQLSSCVDILLPHMHKSNQAQISAGLFVLQKPKALKKYVPQLINVIKEALSMTSKKKKGPIELPKDTKIFVLLTYIVRAFGKEVTHEVKEILPLLLTTPLSSAMKEALHEIYNQIEEVKTEVLDGLLEQLSLILMNEPLPPKTAAPTKRPTPQNLQVPREHIPRCILALETLGEFQFQRHSLRYFMQYVADGYLVCHFAKLRLAAVKSCTAMLLPFILSYERSGREQKMWVIVLIHTTLKCLCSVAVVDSDPDVRMCVVKELSKGDNCLLSHLAQPEILQLLRLCLRDEKLEMQEETVNLLGKIGQINPALVLPRLRRVLAETITQLTTSGDGRLEQHSARLIANMSCQSPKFMVPYMGQVLEGLLPKIRYEQKYSDVTVQVLNAISELAMVGGAEMVRSIPSLFPMLIQFITDSSSLARREAGLRALGHLSSSTAYVVDPYKDHKQLLEILLSLMKNEMSQSMRRLTMKVLGTLGALDPYAHKVFTGAIVSGRFGLSAALSLPSVRESDDPRINIIQWFNYEKCTLLEFYPHITIANLLVMLENDTYSNHYAEITQDLLAIMKSLGKMCQTFVPQVVPKMLETTKKSKKEQRNFFLKQLADLLVQVKGGSKPYLPEIFQIIRESWEAEESHHASVIGVIEVIGACHPHSFAPYTHEVIPYILEAMRNDRGASRKLTDNCLSCIVSLSGSLTQYLHLMISPILTVVDDLPAPPKLREKALNCIVKIGEREDLSDYTPHIMQGWMKAIHNKPLQNAALNVLKIMVRQKWKQLFLFHRNIESSLYANDLICEEYKQYLLERAQMERKAAEDERLRREGKMPIVRMPDETPDEELMMMSNHSTAKDHRNNPDYNAGGTEYNRINLGEQAGPKTQAVSPKAIEAAINIDTNLTKEDWSAWLVKLRLVFIRFSSSSAIRAVYSMCEQHPQLAKDIFTAAFMSVWTEVSQDLKDSITLNLRRALETCDNQDVKQTILNLAEFMDHSEKGPLPIQIEHLGKSAQDVKAYAKALRYKELEIRKIGLENITLDQAHAIITFANKLNLQEEAAGMIKCVEMQNKTVSTLMRSRWYEKLNDWDKALSLVAECREERSHSINQMRSGPIYDENELNEHEVKCLEALGRWSELKKKVTEIDLKRDQKLSVMGARANWGMGDWTTMEALTREINTNTQDGSYLRAVLAVKKGDYDKAQEFIEKCRDIHDSQLTASAGESYERAYPAMVLVQELTELEEAMQYRQRPERRARIALLWSRRLQGNRENVYEWNKLLMLRSLVLSPSEMHPLRVKFASLCRKMNKQSMCKAELKTLLGLPPNAELHSATPPPDRPQLVISLCKQLWIENGQMNGKRAAVSTLEGLSRHLDRLPQSAHSLETKRLVAKTFLKLGEWTEAEDGGTTALRPTMERRSTMSSRDANVMAARANAVALVNNSNTRLTPNEDSKETARIIKFYSKATEYDPKWHKGWHRLATAYFNALGSQKEREKTSMAGQGVNASFMAPPHILPHTSQVTLFATEAVKAFTRALHLAEGSRLEDTLRLLALWFEYGERDEVFEQLDLSARSLPLNMWLEVTPQLMARLDSATNRAGLLHNIVIEVAKKYPHSMVYALTAASKSSNETRAMNATRMLLLLREMHPNIVDEAKIVSQELIKCAILWHEQCHECLDEASRLYFQDRNVRGMFEALNPINVILDTTPVTLKEQSFHEEYAKDLTTARDYCKAFERTGDATELTRAWEIYYTVGGQSIFKRIQTQLRQMTSLDLPYISPILQMAKSLSIAVPGTFDPSLELVTIAEFGNQMTVISSKQRPRKLSMRGSDGKEYTFLLKGHEDPRQDERVMQFFGLVNTLLLHNGDTNRRNLTIQRYSIVALSQNSGLIGWVPDCDTLHALVRDYREKKKNISLSLEHKLMQALAPNMDQLTLLQKVQLFEAALGSTEGDDLGQLLWLKSPNSEVWFERRTNYTRSIACMSMVGHILGLGDRHPSNLMLDRLTGKIVHIDFGDCFEVAQTREKYPEKIPFRLTRMLVQAMEITGIEGNFRLTSERVLEVLRSKKDSLVAVLEAFVYDPLINWRLLDVNKRNPDEEKTTKKANMTEVPEDVMNDVLDRIKLKISGREFSVDEVLSIPDHVDRLVTQASSHVNLAQCYIGWCPFW</sequence>
<dbReference type="InterPro" id="IPR036940">
    <property type="entry name" value="PI3/4_kinase_cat_sf"/>
</dbReference>
<dbReference type="SMART" id="SM01343">
    <property type="entry name" value="FATC"/>
    <property type="match status" value="1"/>
</dbReference>
<feature type="domain" description="FATC" evidence="13">
    <location>
        <begin position="2491"/>
        <end position="2523"/>
    </location>
</feature>
<dbReference type="Pfam" id="PF08771">
    <property type="entry name" value="FRB_dom"/>
    <property type="match status" value="1"/>
</dbReference>
<evidence type="ECO:0000256" key="4">
    <source>
        <dbReference type="ARBA" id="ARBA00022737"/>
    </source>
</evidence>
<dbReference type="FunFam" id="1.10.1070.11:FF:000040">
    <property type="entry name" value="Serine/threonine-protein kinase TOR"/>
    <property type="match status" value="1"/>
</dbReference>
<dbReference type="Proteomes" id="UP001328107">
    <property type="component" value="Unassembled WGS sequence"/>
</dbReference>
<name>A0AAN5CN61_9BILA</name>
<dbReference type="InterPro" id="IPR009076">
    <property type="entry name" value="FRB_dom"/>
</dbReference>
<evidence type="ECO:0000256" key="6">
    <source>
        <dbReference type="ARBA" id="ARBA00022777"/>
    </source>
</evidence>
<dbReference type="PANTHER" id="PTHR11139">
    <property type="entry name" value="ATAXIA TELANGIECTASIA MUTATED ATM -RELATED"/>
    <property type="match status" value="1"/>
</dbReference>
<dbReference type="InterPro" id="IPR050517">
    <property type="entry name" value="DDR_Repair_Kinase"/>
</dbReference>
<dbReference type="GO" id="GO:0016242">
    <property type="term" value="P:negative regulation of macroautophagy"/>
    <property type="evidence" value="ECO:0007669"/>
    <property type="project" value="TreeGrafter"/>
</dbReference>
<keyword evidence="15" id="KW-1185">Reference proteome</keyword>
<evidence type="ECO:0000256" key="2">
    <source>
        <dbReference type="ARBA" id="ARBA00022527"/>
    </source>
</evidence>
<dbReference type="GO" id="GO:0004674">
    <property type="term" value="F:protein serine/threonine kinase activity"/>
    <property type="evidence" value="ECO:0007669"/>
    <property type="project" value="UniProtKB-KW"/>
</dbReference>
<dbReference type="Gene3D" id="1.20.120.150">
    <property type="entry name" value="FKBP12-rapamycin binding domain"/>
    <property type="match status" value="1"/>
</dbReference>
<dbReference type="SUPFAM" id="SSF56112">
    <property type="entry name" value="Protein kinase-like (PK-like)"/>
    <property type="match status" value="1"/>
</dbReference>
<evidence type="ECO:0000256" key="8">
    <source>
        <dbReference type="ARBA" id="ARBA00047899"/>
    </source>
</evidence>
<dbReference type="Pfam" id="PF02259">
    <property type="entry name" value="FAT"/>
    <property type="match status" value="1"/>
</dbReference>
<dbReference type="SUPFAM" id="SSF48371">
    <property type="entry name" value="ARM repeat"/>
    <property type="match status" value="1"/>
</dbReference>
<dbReference type="InterPro" id="IPR024585">
    <property type="entry name" value="mTOR_dom"/>
</dbReference>
<dbReference type="SMART" id="SM01345">
    <property type="entry name" value="Rapamycin_bind"/>
    <property type="match status" value="1"/>
</dbReference>
<dbReference type="FunFam" id="1.20.120.150:FF:000001">
    <property type="entry name" value="Serine/threonine-protein kinase TOR"/>
    <property type="match status" value="1"/>
</dbReference>
<reference evidence="15" key="1">
    <citation type="submission" date="2022-10" db="EMBL/GenBank/DDBJ databases">
        <title>Genome assembly of Pristionchus species.</title>
        <authorList>
            <person name="Yoshida K."/>
            <person name="Sommer R.J."/>
        </authorList>
    </citation>
    <scope>NUCLEOTIDE SEQUENCE [LARGE SCALE GENOMIC DNA]</scope>
    <source>
        <strain evidence="15">RS5460</strain>
    </source>
</reference>
<dbReference type="SMART" id="SM01346">
    <property type="entry name" value="DUF3385"/>
    <property type="match status" value="1"/>
</dbReference>
<keyword evidence="7 10" id="KW-0067">ATP-binding</keyword>
<dbReference type="Pfam" id="PF11865">
    <property type="entry name" value="mTOR_dom"/>
    <property type="match status" value="1"/>
</dbReference>
<proteinExistence type="inferred from homology"/>
<accession>A0AAN5CN61</accession>
<dbReference type="GO" id="GO:0038202">
    <property type="term" value="P:TORC1 signaling"/>
    <property type="evidence" value="ECO:0007669"/>
    <property type="project" value="TreeGrafter"/>
</dbReference>
<dbReference type="PROSITE" id="PS51190">
    <property type="entry name" value="FATC"/>
    <property type="match status" value="1"/>
</dbReference>
<dbReference type="Pfam" id="PF02260">
    <property type="entry name" value="FATC"/>
    <property type="match status" value="1"/>
</dbReference>
<dbReference type="InterPro" id="IPR011989">
    <property type="entry name" value="ARM-like"/>
</dbReference>
<dbReference type="InterPro" id="IPR016024">
    <property type="entry name" value="ARM-type_fold"/>
</dbReference>
<dbReference type="SMART" id="SM00146">
    <property type="entry name" value="PI3Kc"/>
    <property type="match status" value="1"/>
</dbReference>
<evidence type="ECO:0000256" key="10">
    <source>
        <dbReference type="RuleBase" id="RU364109"/>
    </source>
</evidence>
<dbReference type="PROSITE" id="PS00916">
    <property type="entry name" value="PI3_4_KINASE_2"/>
    <property type="match status" value="1"/>
</dbReference>
<organism evidence="14 15">
    <name type="scientific">Pristionchus mayeri</name>
    <dbReference type="NCBI Taxonomy" id="1317129"/>
    <lineage>
        <taxon>Eukaryota</taxon>
        <taxon>Metazoa</taxon>
        <taxon>Ecdysozoa</taxon>
        <taxon>Nematoda</taxon>
        <taxon>Chromadorea</taxon>
        <taxon>Rhabditida</taxon>
        <taxon>Rhabditina</taxon>
        <taxon>Diplogasteromorpha</taxon>
        <taxon>Diplogasteroidea</taxon>
        <taxon>Neodiplogasteridae</taxon>
        <taxon>Pristionchus</taxon>
    </lineage>
</organism>
<dbReference type="InterPro" id="IPR026683">
    <property type="entry name" value="TOR_cat"/>
</dbReference>
<comment type="caution">
    <text evidence="14">The sequence shown here is derived from an EMBL/GenBank/DDBJ whole genome shotgun (WGS) entry which is preliminary data.</text>
</comment>
<dbReference type="PROSITE" id="PS51189">
    <property type="entry name" value="FAT"/>
    <property type="match status" value="1"/>
</dbReference>
<dbReference type="InterPro" id="IPR003151">
    <property type="entry name" value="PIK-rel_kinase_FAT"/>
</dbReference>
<dbReference type="Pfam" id="PF00454">
    <property type="entry name" value="PI3_PI4_kinase"/>
    <property type="match status" value="1"/>
</dbReference>
<keyword evidence="4" id="KW-0677">Repeat</keyword>
<dbReference type="InterPro" id="IPR011009">
    <property type="entry name" value="Kinase-like_dom_sf"/>
</dbReference>
<dbReference type="GO" id="GO:0031931">
    <property type="term" value="C:TORC1 complex"/>
    <property type="evidence" value="ECO:0007669"/>
    <property type="project" value="UniProtKB-ARBA"/>
</dbReference>
<dbReference type="Gene3D" id="1.10.1070.11">
    <property type="entry name" value="Phosphatidylinositol 3-/4-kinase, catalytic domain"/>
    <property type="match status" value="1"/>
</dbReference>
<dbReference type="EMBL" id="BTRK01000004">
    <property type="protein sequence ID" value="GMR47395.1"/>
    <property type="molecule type" value="Genomic_DNA"/>
</dbReference>